<dbReference type="PANTHER" id="PTHR47331:SF5">
    <property type="entry name" value="RIBONUCLEASE H"/>
    <property type="match status" value="1"/>
</dbReference>
<evidence type="ECO:0000259" key="1">
    <source>
        <dbReference type="Pfam" id="PF00078"/>
    </source>
</evidence>
<accession>A0A4Y2SS20</accession>
<proteinExistence type="predicted"/>
<dbReference type="InterPro" id="IPR043502">
    <property type="entry name" value="DNA/RNA_pol_sf"/>
</dbReference>
<dbReference type="Pfam" id="PF05585">
    <property type="entry name" value="DUF1758"/>
    <property type="match status" value="1"/>
</dbReference>
<dbReference type="EMBL" id="BGPR01023091">
    <property type="protein sequence ID" value="GBN89999.1"/>
    <property type="molecule type" value="Genomic_DNA"/>
</dbReference>
<dbReference type="InterPro" id="IPR008042">
    <property type="entry name" value="Retrotrans_Pao"/>
</dbReference>
<dbReference type="InterPro" id="IPR005312">
    <property type="entry name" value="DUF1759"/>
</dbReference>
<dbReference type="Pfam" id="PF00078">
    <property type="entry name" value="RVT_1"/>
    <property type="match status" value="1"/>
</dbReference>
<comment type="caution">
    <text evidence="3">The sequence shown here is derived from an EMBL/GenBank/DDBJ whole genome shotgun (WGS) entry which is preliminary data.</text>
</comment>
<dbReference type="AlphaFoldDB" id="A0A4Y2SS20"/>
<reference evidence="3 4" key="1">
    <citation type="journal article" date="2019" name="Sci. Rep.">
        <title>Orb-weaving spider Araneus ventricosus genome elucidates the spidroin gene catalogue.</title>
        <authorList>
            <person name="Kono N."/>
            <person name="Nakamura H."/>
            <person name="Ohtoshi R."/>
            <person name="Moran D.A.P."/>
            <person name="Shinohara A."/>
            <person name="Yoshida Y."/>
            <person name="Fujiwara M."/>
            <person name="Mori M."/>
            <person name="Tomita M."/>
            <person name="Arakawa K."/>
        </authorList>
    </citation>
    <scope>NUCLEOTIDE SEQUENCE [LARGE SCALE GENOMIC DNA]</scope>
</reference>
<gene>
    <name evidence="3" type="ORF">AVEN_120027_1</name>
</gene>
<evidence type="ECO:0000313" key="4">
    <source>
        <dbReference type="Proteomes" id="UP000499080"/>
    </source>
</evidence>
<dbReference type="InterPro" id="IPR008737">
    <property type="entry name" value="DUF1758"/>
</dbReference>
<dbReference type="Pfam" id="PF03564">
    <property type="entry name" value="DUF1759"/>
    <property type="match status" value="1"/>
</dbReference>
<feature type="domain" description="DUF1758" evidence="2">
    <location>
        <begin position="451"/>
        <end position="595"/>
    </location>
</feature>
<feature type="domain" description="Reverse transcriptase" evidence="1">
    <location>
        <begin position="718"/>
        <end position="841"/>
    </location>
</feature>
<dbReference type="Gene3D" id="3.30.70.270">
    <property type="match status" value="1"/>
</dbReference>
<dbReference type="Gene3D" id="3.10.10.10">
    <property type="entry name" value="HIV Type 1 Reverse Transcriptase, subunit A, domain 1"/>
    <property type="match status" value="1"/>
</dbReference>
<dbReference type="SUPFAM" id="SSF56672">
    <property type="entry name" value="DNA/RNA polymerases"/>
    <property type="match status" value="1"/>
</dbReference>
<dbReference type="GO" id="GO:0071897">
    <property type="term" value="P:DNA biosynthetic process"/>
    <property type="evidence" value="ECO:0007669"/>
    <property type="project" value="UniProtKB-ARBA"/>
</dbReference>
<dbReference type="InterPro" id="IPR000477">
    <property type="entry name" value="RT_dom"/>
</dbReference>
<name>A0A4Y2SS20_ARAVE</name>
<organism evidence="3 4">
    <name type="scientific">Araneus ventricosus</name>
    <name type="common">Orbweaver spider</name>
    <name type="synonym">Epeira ventricosa</name>
    <dbReference type="NCBI Taxonomy" id="182803"/>
    <lineage>
        <taxon>Eukaryota</taxon>
        <taxon>Metazoa</taxon>
        <taxon>Ecdysozoa</taxon>
        <taxon>Arthropoda</taxon>
        <taxon>Chelicerata</taxon>
        <taxon>Arachnida</taxon>
        <taxon>Araneae</taxon>
        <taxon>Araneomorphae</taxon>
        <taxon>Entelegynae</taxon>
        <taxon>Araneoidea</taxon>
        <taxon>Araneidae</taxon>
        <taxon>Araneus</taxon>
    </lineage>
</organism>
<protein>
    <submittedName>
        <fullName evidence="3">Uncharacterized protein</fullName>
    </submittedName>
</protein>
<dbReference type="InterPro" id="IPR043128">
    <property type="entry name" value="Rev_trsase/Diguanyl_cyclase"/>
</dbReference>
<evidence type="ECO:0000259" key="2">
    <source>
        <dbReference type="Pfam" id="PF05585"/>
    </source>
</evidence>
<dbReference type="PANTHER" id="PTHR47331">
    <property type="entry name" value="PHD-TYPE DOMAIN-CONTAINING PROTEIN"/>
    <property type="match status" value="1"/>
</dbReference>
<sequence>MENLKSKRKVLRTAVSKLFTMIENEIKNTNVNKCSLEDSLKLLTVKAEELSKLDLQIEELLDSDSFEAEFEASQDYAERINVWKFRAERKLNELTGSSESMNDNKQVVRLPKLTIPKFNGDRLYWNSFWNSFRVAIHDNTSLSKVEKFNYLRSYLSANALSAIEGFSISDENYDSVVEILKNRFGRRDIIIHAHMNKFLNLDPVHRSDDKVKLRHLYDTLEIQVRSLKSLDVKPEAYSPMLISVLLKLLPPEITLEFNRRNSDYSANYKVEKLLEFIRTELECRKRNTLFSISGSKSRFNLQQPPMHRNTMKCKSTAHGLMAAAASKGEDRLDHRLFCSGDHKSYLCRVGSAYERKELLRRKGLCFFCLGKHTSRQCFRRRSCNRCRGQHNQAIWFTVENKTVSHMESSENKSEVGGAVAESQVLSTISERKPQCVLLQTCDVKIRNDTKVTRARLLLDNGIMRSFVDKDIACKLKLPVIRRESLSVFTFGNKSPIKKTFDVVKIELENRGKPDFSVKIEALVSEQISGSDLTPSNLKAEIVQKYLEGFQLADSCSKGKVDVLVGADYYHDIVLGGIKRLKRQLVATETIFGWVRLPWKSDKKYILSDNKKVAERRVERLRRRFVRNPELHKSYQAVLHDYLEQKIIELVPNTCDVEQITFYFTHREVVRNDRSSSKFRVVFDASSYDVGEVSLNNCLHIGPNLYPDIFDHLLRFRLYPIAFTADIKQVFLQIDVHEKDSDVSRFLFTDDPTDGSKSPQIYRFTRVLFGVNSSPFMLAATIKYHLRKYQGIYPETSEFLNNCIYVDDIIGGHQNTEDAYRTSTECIHIFREAGMTLHKWQISSEELQKLWVKEDMVSGDSSQVVEPSGLPFRVLGVSWNKGDDSLYFDVQSLVTFLSSRVNSKRCLLQAIGRIFDPVGFLGPFVLRVELLMQEIGKLSLDWNDDLPECLCLAWNKWCNEVPGLGELSISRYVFSNMSDVGITNIELHCLSDASQKAYATVAYLRILFKDERIRTVFVASKTRVVPLKKLTLPRLELMGSLLSARLSYRIIKALNLNLVCRFWTDRKLLSFGSRVRLIILSYL</sequence>
<evidence type="ECO:0000313" key="3">
    <source>
        <dbReference type="EMBL" id="GBN89999.1"/>
    </source>
</evidence>
<dbReference type="Proteomes" id="UP000499080">
    <property type="component" value="Unassembled WGS sequence"/>
</dbReference>
<dbReference type="Pfam" id="PF05380">
    <property type="entry name" value="Peptidase_A17"/>
    <property type="match status" value="1"/>
</dbReference>
<dbReference type="OrthoDB" id="6505652at2759"/>
<keyword evidence="4" id="KW-1185">Reference proteome</keyword>